<dbReference type="Pfam" id="PF09992">
    <property type="entry name" value="NAGPA"/>
    <property type="match status" value="1"/>
</dbReference>
<dbReference type="PANTHER" id="PTHR40446:SF2">
    <property type="entry name" value="N-ACETYLGLUCOSAMINE-1-PHOSPHODIESTER ALPHA-N-ACETYLGLUCOSAMINIDASE"/>
    <property type="match status" value="1"/>
</dbReference>
<keyword evidence="3" id="KW-1185">Reference proteome</keyword>
<dbReference type="InterPro" id="IPR018711">
    <property type="entry name" value="NAGPA"/>
</dbReference>
<organism evidence="2 3">
    <name type="scientific">Paractinoplanes deccanensis</name>
    <dbReference type="NCBI Taxonomy" id="113561"/>
    <lineage>
        <taxon>Bacteria</taxon>
        <taxon>Bacillati</taxon>
        <taxon>Actinomycetota</taxon>
        <taxon>Actinomycetes</taxon>
        <taxon>Micromonosporales</taxon>
        <taxon>Micromonosporaceae</taxon>
        <taxon>Paractinoplanes</taxon>
    </lineage>
</organism>
<name>A0ABQ3YHF2_9ACTN</name>
<dbReference type="PANTHER" id="PTHR40446">
    <property type="entry name" value="N-ACETYLGLUCOSAMINE-1-PHOSPHODIESTER ALPHA-N-ACETYLGLUCOSAMINIDASE"/>
    <property type="match status" value="1"/>
</dbReference>
<accession>A0ABQ3YHF2</accession>
<protein>
    <recommendedName>
        <fullName evidence="1">Phosphodiester glycosidase domain-containing protein</fullName>
    </recommendedName>
</protein>
<evidence type="ECO:0000313" key="2">
    <source>
        <dbReference type="EMBL" id="GID79445.1"/>
    </source>
</evidence>
<dbReference type="RefSeq" id="WP_203775643.1">
    <property type="nucleotide sequence ID" value="NZ_BAAABO010000058.1"/>
</dbReference>
<dbReference type="EMBL" id="BOMI01000171">
    <property type="protein sequence ID" value="GID79445.1"/>
    <property type="molecule type" value="Genomic_DNA"/>
</dbReference>
<reference evidence="2 3" key="1">
    <citation type="submission" date="2021-01" db="EMBL/GenBank/DDBJ databases">
        <title>Whole genome shotgun sequence of Actinoplanes deccanensis NBRC 13994.</title>
        <authorList>
            <person name="Komaki H."/>
            <person name="Tamura T."/>
        </authorList>
    </citation>
    <scope>NUCLEOTIDE SEQUENCE [LARGE SCALE GENOMIC DNA]</scope>
    <source>
        <strain evidence="2 3">NBRC 13994</strain>
    </source>
</reference>
<comment type="caution">
    <text evidence="2">The sequence shown here is derived from an EMBL/GenBank/DDBJ whole genome shotgun (WGS) entry which is preliminary data.</text>
</comment>
<sequence length="389" mass="39915">MMHTLVTAAMLATLAPAGHPTVPAAPLPLGDSGLTETRTVQTLDRGVTLTRIVRGTEPAASGEINTTTKGPWRVNVLTIDPGRARGHLKATYGPDLSRTETVTDLVAAEGAVAGVNASFFTFTASQQFPGTPVGLGVYGGKLLSEPTADPAEADVVIDSRRNTMVMGKLSYEGTVVNPRTKASLPIAQINDPSTAVAEFTPEFGARTPSGAGAEVVLDKRGCVVRVAATRGTALTAGQTSLQATGDQATALTALAGGCLRVSHTVRDDSGRRVAIRPGTYAVNGRYRLVAQGEIVVPDGTGSFFDRNPRTIAGTNRHGDLVLATIDGRMTTSVGTTMDETAAVAEALGLRDAVNLDGGGSTTMVAGGALVNTPSGGAQRAVGDALVWDK</sequence>
<dbReference type="Proteomes" id="UP000609879">
    <property type="component" value="Unassembled WGS sequence"/>
</dbReference>
<evidence type="ECO:0000313" key="3">
    <source>
        <dbReference type="Proteomes" id="UP000609879"/>
    </source>
</evidence>
<gene>
    <name evidence="2" type="ORF">Ade02nite_80860</name>
</gene>
<evidence type="ECO:0000259" key="1">
    <source>
        <dbReference type="Pfam" id="PF09992"/>
    </source>
</evidence>
<proteinExistence type="predicted"/>
<feature type="domain" description="Phosphodiester glycosidase" evidence="1">
    <location>
        <begin position="223"/>
        <end position="386"/>
    </location>
</feature>